<sequence length="553" mass="63480">MKLLANSNDRTSLTRTVCLEIMSEASTLLQSWILDYACCHRFESIIQNISSRNDGHLESLAVCHSRLACSTIYFIVHKEQFSYFDTVVKIIEQLHKDFPSHMINNNIYNRLIIGLKIKYLFNELKCNFNNVLLKLNAYFPRVPANNGNEQLLEKQRNFRKFFLSLIANKSQRKLYLNNEFNSEFGCDFMESIKTLTDKFLSNLETYLMPPVIDLLLASDNFQNLPVLSPETEMLLDFIYDVKNQPNGDEASDGEQEEKTLMFKEQDLLHMLNLLCPLHPEEPPSFDHHIILTRSASDSVSPDEEKPPTCSEQIQPQDSPGEDLQQNEQEPQEFYTLIYISPGEESEDNDNENSTSSLTQEPDKQDLKREIETSSEPLQKPEIEAQSEPSQEPETETYSEVLQTNLKEINNKPVCDLPRKETNLIGSDALVLQSTCSKFSNDEQIVNISVKNCTKPSYSNNYNLQNDLSVDHNFTSEYNIFQSSDSSSDFESNYNFVCPPSSDSEQIFYCGNLFNDDPNYVCDNKQPEKEINAFNSKSFRNEDISTISTPEMTT</sequence>
<dbReference type="AlphaFoldDB" id="A0AA36EWR0"/>
<name>A0AA36EWR0_OCTVU</name>
<dbReference type="EMBL" id="OX597814">
    <property type="protein sequence ID" value="CAI9714893.1"/>
    <property type="molecule type" value="Genomic_DNA"/>
</dbReference>
<keyword evidence="4" id="KW-1185">Reference proteome</keyword>
<reference evidence="3" key="1">
    <citation type="submission" date="2023-08" db="EMBL/GenBank/DDBJ databases">
        <authorList>
            <person name="Alioto T."/>
            <person name="Alioto T."/>
            <person name="Gomez Garrido J."/>
        </authorList>
    </citation>
    <scope>NUCLEOTIDE SEQUENCE</scope>
</reference>
<feature type="domain" description="TERF1-interacting nuclear factor 2 N-terminal" evidence="2">
    <location>
        <begin position="75"/>
        <end position="211"/>
    </location>
</feature>
<dbReference type="Pfam" id="PF14973">
    <property type="entry name" value="TINF2_N"/>
    <property type="match status" value="1"/>
</dbReference>
<evidence type="ECO:0000313" key="4">
    <source>
        <dbReference type="Proteomes" id="UP001162480"/>
    </source>
</evidence>
<feature type="region of interest" description="Disordered" evidence="1">
    <location>
        <begin position="342"/>
        <end position="398"/>
    </location>
</feature>
<evidence type="ECO:0000313" key="3">
    <source>
        <dbReference type="EMBL" id="CAI9714893.1"/>
    </source>
</evidence>
<proteinExistence type="predicted"/>
<dbReference type="Proteomes" id="UP001162480">
    <property type="component" value="Chromosome 1"/>
</dbReference>
<protein>
    <recommendedName>
        <fullName evidence="2">TERF1-interacting nuclear factor 2 N-terminal domain-containing protein</fullName>
    </recommendedName>
</protein>
<accession>A0AA36EWR0</accession>
<organism evidence="3 4">
    <name type="scientific">Octopus vulgaris</name>
    <name type="common">Common octopus</name>
    <dbReference type="NCBI Taxonomy" id="6645"/>
    <lineage>
        <taxon>Eukaryota</taxon>
        <taxon>Metazoa</taxon>
        <taxon>Spiralia</taxon>
        <taxon>Lophotrochozoa</taxon>
        <taxon>Mollusca</taxon>
        <taxon>Cephalopoda</taxon>
        <taxon>Coleoidea</taxon>
        <taxon>Octopodiformes</taxon>
        <taxon>Octopoda</taxon>
        <taxon>Incirrata</taxon>
        <taxon>Octopodidae</taxon>
        <taxon>Octopus</taxon>
    </lineage>
</organism>
<feature type="compositionally biased region" description="Polar residues" evidence="1">
    <location>
        <begin position="309"/>
        <end position="327"/>
    </location>
</feature>
<feature type="compositionally biased region" description="Basic and acidic residues" evidence="1">
    <location>
        <begin position="360"/>
        <end position="371"/>
    </location>
</feature>
<dbReference type="InterPro" id="IPR029400">
    <property type="entry name" value="TINF2_N"/>
</dbReference>
<gene>
    <name evidence="3" type="ORF">OCTVUL_1B027312</name>
</gene>
<feature type="region of interest" description="Disordered" evidence="1">
    <location>
        <begin position="295"/>
        <end position="327"/>
    </location>
</feature>
<evidence type="ECO:0000256" key="1">
    <source>
        <dbReference type="SAM" id="MobiDB-lite"/>
    </source>
</evidence>
<evidence type="ECO:0000259" key="2">
    <source>
        <dbReference type="Pfam" id="PF14973"/>
    </source>
</evidence>